<reference evidence="2 3" key="1">
    <citation type="submission" date="2018-03" db="EMBL/GenBank/DDBJ databases">
        <title>Characteristics and genome of n-alkane degrading marine bacteria Gordonia iterans isolated from crude oil contaminated in Tae-an, South Korea.</title>
        <authorList>
            <person name="Lee S.-S."/>
            <person name="Kim H."/>
        </authorList>
    </citation>
    <scope>NUCLEOTIDE SEQUENCE [LARGE SCALE GENOMIC DNA]</scope>
    <source>
        <strain evidence="2 3">Co17</strain>
    </source>
</reference>
<dbReference type="InterPro" id="IPR013434">
    <property type="entry name" value="CHP02611"/>
</dbReference>
<dbReference type="InterPro" id="IPR019099">
    <property type="entry name" value="Uncharacterised_PGPGW_TM"/>
</dbReference>
<dbReference type="OrthoDB" id="3295542at2"/>
<sequence length="129" mass="14640">MRLRIKIWHRRNRYAIRQHPALNQIYRFAVGVVGTVMMLAGLVMIPLPIPGPGWVTLFLGLAVLSTEFAWAHRVTTFLRRQLQNAGVLSARVTAAVRDFARHNHAYHRHTMLAHARTAYTRITPLPAAA</sequence>
<feature type="transmembrane region" description="Helical" evidence="1">
    <location>
        <begin position="21"/>
        <end position="45"/>
    </location>
</feature>
<evidence type="ECO:0000313" key="2">
    <source>
        <dbReference type="EMBL" id="AVM00317.1"/>
    </source>
</evidence>
<dbReference type="EMBL" id="CP027433">
    <property type="protein sequence ID" value="AVM00317.1"/>
    <property type="molecule type" value="Genomic_DNA"/>
</dbReference>
<keyword evidence="1" id="KW-1133">Transmembrane helix</keyword>
<accession>A0A2S0KF57</accession>
<feature type="transmembrane region" description="Helical" evidence="1">
    <location>
        <begin position="51"/>
        <end position="71"/>
    </location>
</feature>
<organism evidence="2 3">
    <name type="scientific">Gordonia iterans</name>
    <dbReference type="NCBI Taxonomy" id="1004901"/>
    <lineage>
        <taxon>Bacteria</taxon>
        <taxon>Bacillati</taxon>
        <taxon>Actinomycetota</taxon>
        <taxon>Actinomycetes</taxon>
        <taxon>Mycobacteriales</taxon>
        <taxon>Gordoniaceae</taxon>
        <taxon>Gordonia</taxon>
    </lineage>
</organism>
<proteinExistence type="predicted"/>
<dbReference type="Proteomes" id="UP000239814">
    <property type="component" value="Chromosome"/>
</dbReference>
<gene>
    <name evidence="2" type="ORF">C6V83_08570</name>
</gene>
<evidence type="ECO:0000256" key="1">
    <source>
        <dbReference type="SAM" id="Phobius"/>
    </source>
</evidence>
<keyword evidence="3" id="KW-1185">Reference proteome</keyword>
<dbReference type="AlphaFoldDB" id="A0A2S0KF57"/>
<dbReference type="RefSeq" id="WP_105942045.1">
    <property type="nucleotide sequence ID" value="NZ_CP027433.1"/>
</dbReference>
<dbReference type="KEGG" id="git:C6V83_08570"/>
<dbReference type="NCBIfam" id="TIGR02611">
    <property type="entry name" value="TIGR02611 family protein"/>
    <property type="match status" value="1"/>
</dbReference>
<keyword evidence="1" id="KW-0812">Transmembrane</keyword>
<keyword evidence="1" id="KW-0472">Membrane</keyword>
<evidence type="ECO:0000313" key="3">
    <source>
        <dbReference type="Proteomes" id="UP000239814"/>
    </source>
</evidence>
<dbReference type="Pfam" id="PF09656">
    <property type="entry name" value="PGPGW"/>
    <property type="match status" value="1"/>
</dbReference>
<protein>
    <submittedName>
        <fullName evidence="2">TIGR02611 family protein</fullName>
    </submittedName>
</protein>
<name>A0A2S0KF57_9ACTN</name>